<gene>
    <name evidence="1" type="ORF">J108_23835</name>
</gene>
<proteinExistence type="predicted"/>
<accession>A0A829HNL3</accession>
<name>A0A829HNL3_9MYCO</name>
<organism evidence="1 2">
    <name type="scientific">Mycobacteroides abscessus subsp. bolletii CRM-0020</name>
    <dbReference type="NCBI Taxonomy" id="1306401"/>
    <lineage>
        <taxon>Bacteria</taxon>
        <taxon>Bacillati</taxon>
        <taxon>Actinomycetota</taxon>
        <taxon>Actinomycetes</taxon>
        <taxon>Mycobacteriales</taxon>
        <taxon>Mycobacteriaceae</taxon>
        <taxon>Mycobacteroides</taxon>
        <taxon>Mycobacteroides abscessus</taxon>
    </lineage>
</organism>
<dbReference type="AlphaFoldDB" id="A0A829HNL3"/>
<dbReference type="Proteomes" id="UP000014969">
    <property type="component" value="Unassembled WGS sequence"/>
</dbReference>
<sequence length="102" mass="10835">MPEAADSADVAYEAFIAQAYESGWTVVSQSGPVIKCFGPNSGRFYEVHLAHGVVDIRARVTFSYTARTFAGIEFYQGGATLHYADAGAALAALRGEPLSEAD</sequence>
<dbReference type="EMBL" id="ATFQ01000041">
    <property type="protein sequence ID" value="EPQ20935.1"/>
    <property type="molecule type" value="Genomic_DNA"/>
</dbReference>
<protein>
    <submittedName>
        <fullName evidence="1">Uncharacterized protein</fullName>
    </submittedName>
</protein>
<evidence type="ECO:0000313" key="1">
    <source>
        <dbReference type="EMBL" id="EPQ20935.1"/>
    </source>
</evidence>
<comment type="caution">
    <text evidence="1">The sequence shown here is derived from an EMBL/GenBank/DDBJ whole genome shotgun (WGS) entry which is preliminary data.</text>
</comment>
<reference evidence="1 2" key="1">
    <citation type="journal article" date="2013" name="Genome Announc.">
        <title>Genome Sequence of an Epidemic Isolate of Mycobacterium abscessus subsp. bolletii from Rio de Janeiro, Brazil.</title>
        <authorList>
            <person name="Davidson R.M."/>
            <person name="Reynolds P.R."/>
            <person name="Farias-Hesson E."/>
            <person name="Duarte R.S."/>
            <person name="Jackson M."/>
            <person name="Strong M."/>
        </authorList>
    </citation>
    <scope>NUCLEOTIDE SEQUENCE [LARGE SCALE GENOMIC DNA]</scope>
    <source>
        <strain evidence="1 2">CRM-0020</strain>
    </source>
</reference>
<dbReference type="RefSeq" id="WP_020724536.1">
    <property type="nucleotide sequence ID" value="NZ_ATFQ01000041.1"/>
</dbReference>
<evidence type="ECO:0000313" key="2">
    <source>
        <dbReference type="Proteomes" id="UP000014969"/>
    </source>
</evidence>